<dbReference type="GO" id="GO:0006605">
    <property type="term" value="P:protein targeting"/>
    <property type="evidence" value="ECO:0007669"/>
    <property type="project" value="UniProtKB-UniRule"/>
</dbReference>
<feature type="transmembrane region" description="Helical" evidence="12">
    <location>
        <begin position="157"/>
        <end position="180"/>
    </location>
</feature>
<dbReference type="OrthoDB" id="9805019at2"/>
<feature type="transmembrane region" description="Helical" evidence="12">
    <location>
        <begin position="186"/>
        <end position="205"/>
    </location>
</feature>
<feature type="transmembrane region" description="Helical" evidence="12">
    <location>
        <begin position="261"/>
        <end position="287"/>
    </location>
</feature>
<organism evidence="14 15">
    <name type="scientific">Anaerosporomusa subterranea</name>
    <dbReference type="NCBI Taxonomy" id="1794912"/>
    <lineage>
        <taxon>Bacteria</taxon>
        <taxon>Bacillati</taxon>
        <taxon>Bacillota</taxon>
        <taxon>Negativicutes</taxon>
        <taxon>Acetonemataceae</taxon>
        <taxon>Anaerosporomusa</taxon>
    </lineage>
</organism>
<dbReference type="PRINTS" id="PR01755">
    <property type="entry name" value="SECFTRNLCASE"/>
</dbReference>
<name>A0A154BVQ0_ANASB</name>
<keyword evidence="15" id="KW-1185">Reference proteome</keyword>
<dbReference type="InterPro" id="IPR022646">
    <property type="entry name" value="SecD/SecF_CS"/>
</dbReference>
<keyword evidence="7 12" id="KW-0811">Translocation</keyword>
<reference evidence="14 15" key="1">
    <citation type="submission" date="2016-02" db="EMBL/GenBank/DDBJ databases">
        <title>Anaerosporomusa subterraneum gen. nov., sp. nov., a spore-forming obligate anaerobe isolated from saprolite.</title>
        <authorList>
            <person name="Choi J.K."/>
            <person name="Shah M."/>
            <person name="Yee N."/>
        </authorList>
    </citation>
    <scope>NUCLEOTIDE SEQUENCE [LARGE SCALE GENOMIC DNA]</scope>
    <source>
        <strain evidence="14 15">RU4</strain>
    </source>
</reference>
<dbReference type="NCBIfam" id="TIGR00916">
    <property type="entry name" value="2A0604s01"/>
    <property type="match status" value="1"/>
</dbReference>
<keyword evidence="5 12" id="KW-0653">Protein transport</keyword>
<gene>
    <name evidence="12" type="primary">secF</name>
    <name evidence="14" type="ORF">AXX12_05540</name>
</gene>
<evidence type="ECO:0000256" key="8">
    <source>
        <dbReference type="ARBA" id="ARBA00023136"/>
    </source>
</evidence>
<accession>A0A154BVQ0</accession>
<dbReference type="HAMAP" id="MF_01464_B">
    <property type="entry name" value="SecF_B"/>
    <property type="match status" value="1"/>
</dbReference>
<dbReference type="NCBIfam" id="TIGR00966">
    <property type="entry name" value="transloc_SecF"/>
    <property type="match status" value="1"/>
</dbReference>
<comment type="subunit">
    <text evidence="12">Forms a complex with SecD. Part of the essential Sec protein translocation apparatus which comprises SecA, SecYEG and auxiliary proteins SecDF. Other proteins may also be involved.</text>
</comment>
<protein>
    <recommendedName>
        <fullName evidence="12">Protein-export membrane protein SecF</fullName>
    </recommendedName>
</protein>
<dbReference type="PANTHER" id="PTHR30081:SF8">
    <property type="entry name" value="PROTEIN TRANSLOCASE SUBUNIT SECF"/>
    <property type="match status" value="1"/>
</dbReference>
<feature type="transmembrane region" description="Helical" evidence="12">
    <location>
        <begin position="237"/>
        <end position="255"/>
    </location>
</feature>
<evidence type="ECO:0000256" key="6">
    <source>
        <dbReference type="ARBA" id="ARBA00022989"/>
    </source>
</evidence>
<keyword evidence="3 12" id="KW-1003">Cell membrane</keyword>
<evidence type="ECO:0000256" key="1">
    <source>
        <dbReference type="ARBA" id="ARBA00004651"/>
    </source>
</evidence>
<evidence type="ECO:0000256" key="10">
    <source>
        <dbReference type="ARBA" id="ARBA00060856"/>
    </source>
</evidence>
<dbReference type="Gene3D" id="1.20.1640.10">
    <property type="entry name" value="Multidrug efflux transporter AcrB transmembrane domain"/>
    <property type="match status" value="1"/>
</dbReference>
<sequence>MKYSFPIIKRSKLWFLISALFIVPGLISMMVQGFNFGIDFTGGTLLDMKFAQPVSVGQVREVLKPLDLEQSVIQLATSEQTDKSQNVLIRTRILSDSDRRTAVETLQSKLGKADVLRNEHVGAVVGGELARNAIYALLASMVMMVIYITYRFEFKFAISGIAALVHDVLVVLGFFSIFQIEIDGTFVAALLTIIGYSINDTIVIFDRIRENLKTQRKDEALDDLVDRSIWQTMTRSIYTVLTVLFTTLSLYVFGGESTKNFALAMLVGIASGSYSTLFNASPIWVALRNREQRRRQEARARGAK</sequence>
<dbReference type="SUPFAM" id="SSF82866">
    <property type="entry name" value="Multidrug efflux transporter AcrB transmembrane domain"/>
    <property type="match status" value="1"/>
</dbReference>
<comment type="similarity">
    <text evidence="12">Belongs to the SecD/SecF family. SecF subfamily.</text>
</comment>
<evidence type="ECO:0000256" key="5">
    <source>
        <dbReference type="ARBA" id="ARBA00022927"/>
    </source>
</evidence>
<dbReference type="GO" id="GO:0043952">
    <property type="term" value="P:protein transport by the Sec complex"/>
    <property type="evidence" value="ECO:0007669"/>
    <property type="project" value="UniProtKB-UniRule"/>
</dbReference>
<dbReference type="GO" id="GO:0015450">
    <property type="term" value="F:protein-transporting ATPase activity"/>
    <property type="evidence" value="ECO:0007669"/>
    <property type="project" value="InterPro"/>
</dbReference>
<evidence type="ECO:0000256" key="7">
    <source>
        <dbReference type="ARBA" id="ARBA00023010"/>
    </source>
</evidence>
<evidence type="ECO:0000256" key="4">
    <source>
        <dbReference type="ARBA" id="ARBA00022692"/>
    </source>
</evidence>
<evidence type="ECO:0000313" key="15">
    <source>
        <dbReference type="Proteomes" id="UP000076268"/>
    </source>
</evidence>
<dbReference type="STRING" id="1794912.AXX12_05540"/>
<comment type="similarity">
    <text evidence="11">In the N-terminal section; belongs to the SecD/SecF family. SecD subfamily.</text>
</comment>
<comment type="similarity">
    <text evidence="10">In the C-terminal section; belongs to the SecD/SecF family. SecF subfamily.</text>
</comment>
<evidence type="ECO:0000256" key="11">
    <source>
        <dbReference type="ARBA" id="ARBA00061053"/>
    </source>
</evidence>
<evidence type="ECO:0000313" key="14">
    <source>
        <dbReference type="EMBL" id="KYZ77568.1"/>
    </source>
</evidence>
<dbReference type="PANTHER" id="PTHR30081">
    <property type="entry name" value="PROTEIN-EXPORT MEMBRANE PROTEIN SEC"/>
    <property type="match status" value="1"/>
</dbReference>
<comment type="function">
    <text evidence="9 12">Part of the Sec protein translocase complex. Interacts with the SecYEG preprotein conducting channel. SecDF uses the proton motive force (PMF) to complete protein translocation after the ATP-dependent function of SecA.</text>
</comment>
<dbReference type="AlphaFoldDB" id="A0A154BVQ0"/>
<keyword evidence="4 12" id="KW-0812">Transmembrane</keyword>
<dbReference type="InterPro" id="IPR048634">
    <property type="entry name" value="SecD_SecF_C"/>
</dbReference>
<dbReference type="GO" id="GO:0005886">
    <property type="term" value="C:plasma membrane"/>
    <property type="evidence" value="ECO:0007669"/>
    <property type="project" value="UniProtKB-SubCell"/>
</dbReference>
<dbReference type="RefSeq" id="WP_066240147.1">
    <property type="nucleotide sequence ID" value="NZ_LSGP01000013.1"/>
</dbReference>
<dbReference type="FunFam" id="1.20.1640.10:FF:000024">
    <property type="entry name" value="Multifunctional fusion protein"/>
    <property type="match status" value="1"/>
</dbReference>
<feature type="transmembrane region" description="Helical" evidence="12">
    <location>
        <begin position="133"/>
        <end position="150"/>
    </location>
</feature>
<dbReference type="GO" id="GO:0065002">
    <property type="term" value="P:intracellular protein transmembrane transport"/>
    <property type="evidence" value="ECO:0007669"/>
    <property type="project" value="UniProtKB-UniRule"/>
</dbReference>
<dbReference type="Pfam" id="PF07549">
    <property type="entry name" value="Sec_GG"/>
    <property type="match status" value="1"/>
</dbReference>
<evidence type="ECO:0000256" key="12">
    <source>
        <dbReference type="HAMAP-Rule" id="MF_01464"/>
    </source>
</evidence>
<dbReference type="Gene3D" id="3.30.70.2040">
    <property type="match status" value="1"/>
</dbReference>
<evidence type="ECO:0000256" key="3">
    <source>
        <dbReference type="ARBA" id="ARBA00022475"/>
    </source>
</evidence>
<keyword evidence="2 12" id="KW-0813">Transport</keyword>
<dbReference type="InterPro" id="IPR022813">
    <property type="entry name" value="SecD/SecF_arch_bac"/>
</dbReference>
<dbReference type="Proteomes" id="UP000076268">
    <property type="component" value="Unassembled WGS sequence"/>
</dbReference>
<dbReference type="InterPro" id="IPR055344">
    <property type="entry name" value="SecD_SecF_C_bact"/>
</dbReference>
<proteinExistence type="inferred from homology"/>
<feature type="domain" description="Protein export membrane protein SecD/SecF C-terminal" evidence="13">
    <location>
        <begin position="109"/>
        <end position="289"/>
    </location>
</feature>
<keyword evidence="6 12" id="KW-1133">Transmembrane helix</keyword>
<comment type="caution">
    <text evidence="14">The sequence shown here is derived from an EMBL/GenBank/DDBJ whole genome shotgun (WGS) entry which is preliminary data.</text>
</comment>
<keyword evidence="8 12" id="KW-0472">Membrane</keyword>
<evidence type="ECO:0000259" key="13">
    <source>
        <dbReference type="Pfam" id="PF02355"/>
    </source>
</evidence>
<comment type="subcellular location">
    <subcellularLocation>
        <location evidence="1 12">Cell membrane</location>
        <topology evidence="1 12">Multi-pass membrane protein</topology>
    </subcellularLocation>
</comment>
<dbReference type="Pfam" id="PF02355">
    <property type="entry name" value="SecD_SecF_C"/>
    <property type="match status" value="1"/>
</dbReference>
<evidence type="ECO:0000256" key="2">
    <source>
        <dbReference type="ARBA" id="ARBA00022448"/>
    </source>
</evidence>
<feature type="transmembrane region" description="Helical" evidence="12">
    <location>
        <begin position="12"/>
        <end position="31"/>
    </location>
</feature>
<dbReference type="InterPro" id="IPR022645">
    <property type="entry name" value="SecD/SecF_bac"/>
</dbReference>
<dbReference type="EMBL" id="LSGP01000013">
    <property type="protein sequence ID" value="KYZ77568.1"/>
    <property type="molecule type" value="Genomic_DNA"/>
</dbReference>
<evidence type="ECO:0000256" key="9">
    <source>
        <dbReference type="ARBA" id="ARBA00059018"/>
    </source>
</evidence>
<dbReference type="InterPro" id="IPR005665">
    <property type="entry name" value="SecF_bac"/>
</dbReference>